<dbReference type="EMBL" id="CAXAMM010043506">
    <property type="protein sequence ID" value="CAK9110321.1"/>
    <property type="molecule type" value="Genomic_DNA"/>
</dbReference>
<feature type="compositionally biased region" description="Low complexity" evidence="1">
    <location>
        <begin position="101"/>
        <end position="112"/>
    </location>
</feature>
<feature type="compositionally biased region" description="Basic and acidic residues" evidence="1">
    <location>
        <begin position="79"/>
        <end position="92"/>
    </location>
</feature>
<name>A0ABP0SD73_9DINO</name>
<dbReference type="Proteomes" id="UP001642464">
    <property type="component" value="Unassembled WGS sequence"/>
</dbReference>
<feature type="compositionally biased region" description="Basic and acidic residues" evidence="1">
    <location>
        <begin position="28"/>
        <end position="40"/>
    </location>
</feature>
<evidence type="ECO:0000313" key="2">
    <source>
        <dbReference type="EMBL" id="CAK9110321.1"/>
    </source>
</evidence>
<feature type="region of interest" description="Disordered" evidence="1">
    <location>
        <begin position="28"/>
        <end position="136"/>
    </location>
</feature>
<evidence type="ECO:0000256" key="1">
    <source>
        <dbReference type="SAM" id="MobiDB-lite"/>
    </source>
</evidence>
<reference evidence="2 3" key="1">
    <citation type="submission" date="2024-02" db="EMBL/GenBank/DDBJ databases">
        <authorList>
            <person name="Chen Y."/>
            <person name="Shah S."/>
            <person name="Dougan E. K."/>
            <person name="Thang M."/>
            <person name="Chan C."/>
        </authorList>
    </citation>
    <scope>NUCLEOTIDE SEQUENCE [LARGE SCALE GENOMIC DNA]</scope>
</reference>
<organism evidence="2 3">
    <name type="scientific">Durusdinium trenchii</name>
    <dbReference type="NCBI Taxonomy" id="1381693"/>
    <lineage>
        <taxon>Eukaryota</taxon>
        <taxon>Sar</taxon>
        <taxon>Alveolata</taxon>
        <taxon>Dinophyceae</taxon>
        <taxon>Suessiales</taxon>
        <taxon>Symbiodiniaceae</taxon>
        <taxon>Durusdinium</taxon>
    </lineage>
</organism>
<sequence>MLEVSHWRQEFEKAQAQREEFRMALEEKDRELQEERRRNSELLAEADLFQETTRAASPAAKGAERASRPATAAQPSRMTTREAPREAPRDGSKPGPVGAGRRPSPVLRSSRSAEPVPSREAATRTALANCEGCQPD</sequence>
<protein>
    <submittedName>
        <fullName evidence="2">Kinesin-like protein</fullName>
    </submittedName>
</protein>
<proteinExistence type="predicted"/>
<comment type="caution">
    <text evidence="2">The sequence shown here is derived from an EMBL/GenBank/DDBJ whole genome shotgun (WGS) entry which is preliminary data.</text>
</comment>
<accession>A0ABP0SD73</accession>
<evidence type="ECO:0000313" key="3">
    <source>
        <dbReference type="Proteomes" id="UP001642464"/>
    </source>
</evidence>
<keyword evidence="3" id="KW-1185">Reference proteome</keyword>
<gene>
    <name evidence="2" type="ORF">SCF082_LOCUS51246</name>
</gene>